<dbReference type="CDD" id="cd04301">
    <property type="entry name" value="NAT_SF"/>
    <property type="match status" value="1"/>
</dbReference>
<evidence type="ECO:0000313" key="4">
    <source>
        <dbReference type="EMBL" id="KGM54955.1"/>
    </source>
</evidence>
<dbReference type="Proteomes" id="UP000029998">
    <property type="component" value="Unassembled WGS sequence"/>
</dbReference>
<dbReference type="AlphaFoldDB" id="A0A0A0EXH0"/>
<proteinExistence type="predicted"/>
<sequence length="300" mass="33592">MPPAQFHVEPIPYDTGLAELRAVREPVFVAEQGVPLELEWDELDPDCHHVIARDADGHPVGTGRLTPEHRIGRMAVLPDWRGKGVGDALLRALLDEARKLGWREVTLHAQVTAINFYARHGFLPYGARYDEAGIEHQSMRLLLDHANAVETRDQALAALIGVVTGTRRQLDIYSRDLDPGLLDHPDLITALRQLATRRGEIRILVQDPTTPQRAHSALLSLAQRLPSAFQFRAVEEPGDQAYAPAYAASDAGGWYFRTLGHRFDGETRLDDRARARQLQATFDPVWERARPCSEFRALGI</sequence>
<dbReference type="Gene3D" id="3.40.630.30">
    <property type="match status" value="1"/>
</dbReference>
<dbReference type="InterPro" id="IPR000182">
    <property type="entry name" value="GNAT_dom"/>
</dbReference>
<comment type="caution">
    <text evidence="4">The sequence shown here is derived from an EMBL/GenBank/DDBJ whole genome shotgun (WGS) entry which is preliminary data.</text>
</comment>
<dbReference type="Pfam" id="PF25559">
    <property type="entry name" value="DUF7931"/>
    <property type="match status" value="1"/>
</dbReference>
<keyword evidence="2" id="KW-0012">Acyltransferase</keyword>
<evidence type="ECO:0000256" key="2">
    <source>
        <dbReference type="ARBA" id="ARBA00023315"/>
    </source>
</evidence>
<protein>
    <recommendedName>
        <fullName evidence="3">N-acetyltransferase domain-containing protein</fullName>
    </recommendedName>
</protein>
<organism evidence="4 5">
    <name type="scientific">Lysobacter daejeonensis GH1-9</name>
    <dbReference type="NCBI Taxonomy" id="1385517"/>
    <lineage>
        <taxon>Bacteria</taxon>
        <taxon>Pseudomonadati</taxon>
        <taxon>Pseudomonadota</taxon>
        <taxon>Gammaproteobacteria</taxon>
        <taxon>Lysobacterales</taxon>
        <taxon>Lysobacteraceae</taxon>
        <taxon>Aerolutibacter</taxon>
    </lineage>
</organism>
<dbReference type="PANTHER" id="PTHR43877:SF1">
    <property type="entry name" value="ACETYLTRANSFERASE"/>
    <property type="match status" value="1"/>
</dbReference>
<keyword evidence="5" id="KW-1185">Reference proteome</keyword>
<name>A0A0A0EXH0_9GAMM</name>
<dbReference type="EMBL" id="AVPU01000008">
    <property type="protein sequence ID" value="KGM54955.1"/>
    <property type="molecule type" value="Genomic_DNA"/>
</dbReference>
<keyword evidence="1" id="KW-0808">Transferase</keyword>
<dbReference type="PROSITE" id="PS51186">
    <property type="entry name" value="GNAT"/>
    <property type="match status" value="1"/>
</dbReference>
<dbReference type="eggNOG" id="COG2153">
    <property type="taxonomic scope" value="Bacteria"/>
</dbReference>
<dbReference type="Pfam" id="PF13673">
    <property type="entry name" value="Acetyltransf_10"/>
    <property type="match status" value="1"/>
</dbReference>
<dbReference type="OrthoDB" id="9796171at2"/>
<evidence type="ECO:0000259" key="3">
    <source>
        <dbReference type="PROSITE" id="PS51186"/>
    </source>
</evidence>
<reference evidence="4 5" key="1">
    <citation type="submission" date="2013-08" db="EMBL/GenBank/DDBJ databases">
        <title>Genome sequencing of Lysobacter.</title>
        <authorList>
            <person name="Zhang S."/>
            <person name="Wang G."/>
        </authorList>
    </citation>
    <scope>NUCLEOTIDE SEQUENCE [LARGE SCALE GENOMIC DNA]</scope>
    <source>
        <strain evidence="4 5">GH1-9</strain>
    </source>
</reference>
<evidence type="ECO:0000256" key="1">
    <source>
        <dbReference type="ARBA" id="ARBA00022679"/>
    </source>
</evidence>
<dbReference type="RefSeq" id="WP_036136119.1">
    <property type="nucleotide sequence ID" value="NZ_AVPU01000008.1"/>
</dbReference>
<evidence type="ECO:0000313" key="5">
    <source>
        <dbReference type="Proteomes" id="UP000029998"/>
    </source>
</evidence>
<gene>
    <name evidence="4" type="ORF">N800_01350</name>
</gene>
<dbReference type="SUPFAM" id="SSF55729">
    <property type="entry name" value="Acyl-CoA N-acyltransferases (Nat)"/>
    <property type="match status" value="1"/>
</dbReference>
<dbReference type="InterPro" id="IPR057691">
    <property type="entry name" value="DUF7931"/>
</dbReference>
<dbReference type="GO" id="GO:0016747">
    <property type="term" value="F:acyltransferase activity, transferring groups other than amino-acyl groups"/>
    <property type="evidence" value="ECO:0007669"/>
    <property type="project" value="InterPro"/>
</dbReference>
<accession>A0A0A0EXH0</accession>
<feature type="domain" description="N-acetyltransferase" evidence="3">
    <location>
        <begin position="6"/>
        <end position="144"/>
    </location>
</feature>
<dbReference type="PANTHER" id="PTHR43877">
    <property type="entry name" value="AMINOALKYLPHOSPHONATE N-ACETYLTRANSFERASE-RELATED-RELATED"/>
    <property type="match status" value="1"/>
</dbReference>
<dbReference type="InterPro" id="IPR050832">
    <property type="entry name" value="Bact_Acetyltransf"/>
</dbReference>
<dbReference type="STRING" id="1385517.N800_01350"/>
<dbReference type="InterPro" id="IPR016181">
    <property type="entry name" value="Acyl_CoA_acyltransferase"/>
</dbReference>